<evidence type="ECO:0008006" key="5">
    <source>
        <dbReference type="Google" id="ProtNLM"/>
    </source>
</evidence>
<dbReference type="PANTHER" id="PTHR45749">
    <property type="match status" value="1"/>
</dbReference>
<evidence type="ECO:0000313" key="4">
    <source>
        <dbReference type="Proteomes" id="UP000008672"/>
    </source>
</evidence>
<dbReference type="AlphaFoldDB" id="H2ZWX0"/>
<dbReference type="GO" id="GO:0046983">
    <property type="term" value="F:protein dimerization activity"/>
    <property type="evidence" value="ECO:0007669"/>
    <property type="project" value="InterPro"/>
</dbReference>
<dbReference type="HOGENOM" id="CLU_006175_4_3_1"/>
<dbReference type="Pfam" id="PF14291">
    <property type="entry name" value="DUF4371"/>
    <property type="match status" value="1"/>
</dbReference>
<dbReference type="Pfam" id="PF05699">
    <property type="entry name" value="Dimer_Tnp_hAT"/>
    <property type="match status" value="1"/>
</dbReference>
<feature type="domain" description="HAT C-terminal dimerisation" evidence="1">
    <location>
        <begin position="466"/>
        <end position="519"/>
    </location>
</feature>
<reference evidence="3" key="2">
    <citation type="submission" date="2025-08" db="UniProtKB">
        <authorList>
            <consortium name="Ensembl"/>
        </authorList>
    </citation>
    <scope>IDENTIFICATION</scope>
</reference>
<dbReference type="InParanoid" id="H2ZWX0"/>
<evidence type="ECO:0000313" key="3">
    <source>
        <dbReference type="Ensembl" id="ENSLACP00000001891.1"/>
    </source>
</evidence>
<sequence>NSRNFLSIVELLAEYDPVLKQLVSMPSGSIRYLSHTIQDELIEILSKHIEGNIVEEIKTAPFFSVIMDTTQDISKADQMSQIFRYVTIETDERNVATGSFLGFREICDQSASELEKKIISCIEQKGLHISKCRGQGYDGASNISGVYSGVQARISKKEPHTEYVHCIAHNLNLTLNDSVRGIPEVKHFYDVIERLYTFFSHSIKCWAMLSSFASTLELSSNITLKRLFPTRRSSQYESLLAFRFWYLDIMKALTKIVLLSKNADEHCEASTLLQTKILEVVNAVSKLLQSKDTDLYKATKLLRKATEDLAIFQNNFKEAKNSAITLSEKWGGQTKFEEKCVRKVKCHFDKLREDERLADSESFFKVNVFYRCLDIINAQLTNCFQSLQAVADKFSVIQPNMLISASDEDLFKEAEKLANHFIKDISPAFPGQLLSFRSCLKSEISKQSSVKDLANMLIVDNNALASSFSEVCTVLLLFLTIPVTVPSAERSFTKLKLIKNYLRSTMGQERLHGLGMLSIGNERARKINLQQIIDEFTEQKARKMLSIWV</sequence>
<evidence type="ECO:0000259" key="2">
    <source>
        <dbReference type="Pfam" id="PF14291"/>
    </source>
</evidence>
<dbReference type="InterPro" id="IPR012337">
    <property type="entry name" value="RNaseH-like_sf"/>
</dbReference>
<dbReference type="OMA" id="QFINICH"/>
<dbReference type="PANTHER" id="PTHR45749:SF37">
    <property type="entry name" value="OS05G0311600 PROTEIN"/>
    <property type="match status" value="1"/>
</dbReference>
<dbReference type="Proteomes" id="UP000008672">
    <property type="component" value="Unassembled WGS sequence"/>
</dbReference>
<feature type="domain" description="DUF4371" evidence="2">
    <location>
        <begin position="2"/>
        <end position="149"/>
    </location>
</feature>
<reference evidence="3" key="3">
    <citation type="submission" date="2025-09" db="UniProtKB">
        <authorList>
            <consortium name="Ensembl"/>
        </authorList>
    </citation>
    <scope>IDENTIFICATION</scope>
</reference>
<dbReference type="SUPFAM" id="SSF53098">
    <property type="entry name" value="Ribonuclease H-like"/>
    <property type="match status" value="1"/>
</dbReference>
<dbReference type="STRING" id="7897.ENSLACP00000001891"/>
<protein>
    <recommendedName>
        <fullName evidence="5">DUF4371 domain-containing protein</fullName>
    </recommendedName>
</protein>
<proteinExistence type="predicted"/>
<organism evidence="3 4">
    <name type="scientific">Latimeria chalumnae</name>
    <name type="common">Coelacanth</name>
    <dbReference type="NCBI Taxonomy" id="7897"/>
    <lineage>
        <taxon>Eukaryota</taxon>
        <taxon>Metazoa</taxon>
        <taxon>Chordata</taxon>
        <taxon>Craniata</taxon>
        <taxon>Vertebrata</taxon>
        <taxon>Euteleostomi</taxon>
        <taxon>Coelacanthiformes</taxon>
        <taxon>Coelacanthidae</taxon>
        <taxon>Latimeria</taxon>
    </lineage>
</organism>
<reference evidence="4" key="1">
    <citation type="submission" date="2011-08" db="EMBL/GenBank/DDBJ databases">
        <title>The draft genome of Latimeria chalumnae.</title>
        <authorList>
            <person name="Di Palma F."/>
            <person name="Alfoldi J."/>
            <person name="Johnson J."/>
            <person name="Berlin A."/>
            <person name="Gnerre S."/>
            <person name="Jaffe D."/>
            <person name="MacCallum I."/>
            <person name="Young S."/>
            <person name="Walker B.J."/>
            <person name="Lander E."/>
            <person name="Lindblad-Toh K."/>
        </authorList>
    </citation>
    <scope>NUCLEOTIDE SEQUENCE [LARGE SCALE GENOMIC DNA]</scope>
    <source>
        <strain evidence="4">Wild caught</strain>
    </source>
</reference>
<dbReference type="InterPro" id="IPR025398">
    <property type="entry name" value="DUF4371"/>
</dbReference>
<name>H2ZWX0_LATCH</name>
<keyword evidence="4" id="KW-1185">Reference proteome</keyword>
<evidence type="ECO:0000259" key="1">
    <source>
        <dbReference type="Pfam" id="PF05699"/>
    </source>
</evidence>
<accession>H2ZWX0</accession>
<dbReference type="EMBL" id="AFYH01093342">
    <property type="status" value="NOT_ANNOTATED_CDS"/>
    <property type="molecule type" value="Genomic_DNA"/>
</dbReference>
<dbReference type="Ensembl" id="ENSLACT00000001904.1">
    <property type="protein sequence ID" value="ENSLACP00000001891.1"/>
    <property type="gene ID" value="ENSLACG00000001689.1"/>
</dbReference>
<dbReference type="eggNOG" id="ENOG502QPQD">
    <property type="taxonomic scope" value="Eukaryota"/>
</dbReference>
<dbReference type="GeneTree" id="ENSGT00940000154356"/>
<dbReference type="InterPro" id="IPR008906">
    <property type="entry name" value="HATC_C_dom"/>
</dbReference>